<dbReference type="Gene3D" id="1.10.357.10">
    <property type="entry name" value="Tetracycline Repressor, domain 2"/>
    <property type="match status" value="1"/>
</dbReference>
<sequence length="212" mass="24877">MKREEQALNTKKRIVVASTKLFLEKGYDHTTIQDIMDATNLSKGALYHHFKSKQQILECQTNYEQESITNYLKMMVENRKLTAKQKIENIIDHLSTNEALFQLTRDRWAEKVPFALLNTLRNTLNVLADYITEILYQGNSNKEFNCIYPKEIASTLMLLMDVWLDPIIVDCNYEEVCSKVDFIILFLKKFDAPVVSDEKGEEIKRRLRCHYV</sequence>
<dbReference type="PROSITE" id="PS50977">
    <property type="entry name" value="HTH_TETR_2"/>
    <property type="match status" value="1"/>
</dbReference>
<dbReference type="InterPro" id="IPR009057">
    <property type="entry name" value="Homeodomain-like_sf"/>
</dbReference>
<dbReference type="Proteomes" id="UP000237798">
    <property type="component" value="Unassembled WGS sequence"/>
</dbReference>
<organism evidence="4 5">
    <name type="scientific">Clostridium luticellarii</name>
    <dbReference type="NCBI Taxonomy" id="1691940"/>
    <lineage>
        <taxon>Bacteria</taxon>
        <taxon>Bacillati</taxon>
        <taxon>Bacillota</taxon>
        <taxon>Clostridia</taxon>
        <taxon>Eubacteriales</taxon>
        <taxon>Clostridiaceae</taxon>
        <taxon>Clostridium</taxon>
    </lineage>
</organism>
<feature type="domain" description="HTH tetR-type" evidence="3">
    <location>
        <begin position="8"/>
        <end position="68"/>
    </location>
</feature>
<dbReference type="SUPFAM" id="SSF46689">
    <property type="entry name" value="Homeodomain-like"/>
    <property type="match status" value="1"/>
</dbReference>
<name>A0A2T0BB99_9CLOT</name>
<reference evidence="4 5" key="1">
    <citation type="submission" date="2018-03" db="EMBL/GenBank/DDBJ databases">
        <title>Genome sequence of Clostridium luticellarii DSM 29923.</title>
        <authorList>
            <person name="Poehlein A."/>
            <person name="Daniel R."/>
        </authorList>
    </citation>
    <scope>NUCLEOTIDE SEQUENCE [LARGE SCALE GENOMIC DNA]</scope>
    <source>
        <strain evidence="4 5">DSM 29923</strain>
    </source>
</reference>
<accession>A0A2T0BB99</accession>
<dbReference type="InterPro" id="IPR023772">
    <property type="entry name" value="DNA-bd_HTH_TetR-type_CS"/>
</dbReference>
<dbReference type="GO" id="GO:0003677">
    <property type="term" value="F:DNA binding"/>
    <property type="evidence" value="ECO:0007669"/>
    <property type="project" value="UniProtKB-UniRule"/>
</dbReference>
<comment type="caution">
    <text evidence="4">The sequence shown here is derived from an EMBL/GenBank/DDBJ whole genome shotgun (WGS) entry which is preliminary data.</text>
</comment>
<evidence type="ECO:0000256" key="1">
    <source>
        <dbReference type="ARBA" id="ARBA00023125"/>
    </source>
</evidence>
<dbReference type="InterPro" id="IPR001647">
    <property type="entry name" value="HTH_TetR"/>
</dbReference>
<keyword evidence="5" id="KW-1185">Reference proteome</keyword>
<gene>
    <name evidence="4" type="primary">icaR_2</name>
    <name evidence="4" type="ORF">CLLU_32070</name>
</gene>
<dbReference type="PRINTS" id="PR00455">
    <property type="entry name" value="HTHTETR"/>
</dbReference>
<evidence type="ECO:0000313" key="5">
    <source>
        <dbReference type="Proteomes" id="UP000237798"/>
    </source>
</evidence>
<dbReference type="EMBL" id="PVXP01000075">
    <property type="protein sequence ID" value="PRR81170.1"/>
    <property type="molecule type" value="Genomic_DNA"/>
</dbReference>
<keyword evidence="1 2" id="KW-0238">DNA-binding</keyword>
<feature type="DNA-binding region" description="H-T-H motif" evidence="2">
    <location>
        <begin position="31"/>
        <end position="50"/>
    </location>
</feature>
<evidence type="ECO:0000256" key="2">
    <source>
        <dbReference type="PROSITE-ProRule" id="PRU00335"/>
    </source>
</evidence>
<dbReference type="InterPro" id="IPR050624">
    <property type="entry name" value="HTH-type_Tx_Regulator"/>
</dbReference>
<evidence type="ECO:0000313" key="4">
    <source>
        <dbReference type="EMBL" id="PRR81170.1"/>
    </source>
</evidence>
<dbReference type="AlphaFoldDB" id="A0A2T0BB99"/>
<dbReference type="PANTHER" id="PTHR43479:SF11">
    <property type="entry name" value="ACREF_ENVCD OPERON REPRESSOR-RELATED"/>
    <property type="match status" value="1"/>
</dbReference>
<evidence type="ECO:0000259" key="3">
    <source>
        <dbReference type="PROSITE" id="PS50977"/>
    </source>
</evidence>
<dbReference type="RefSeq" id="WP_106010759.1">
    <property type="nucleotide sequence ID" value="NZ_PVXP01000075.1"/>
</dbReference>
<dbReference type="PANTHER" id="PTHR43479">
    <property type="entry name" value="ACREF/ENVCD OPERON REPRESSOR-RELATED"/>
    <property type="match status" value="1"/>
</dbReference>
<dbReference type="PROSITE" id="PS01081">
    <property type="entry name" value="HTH_TETR_1"/>
    <property type="match status" value="1"/>
</dbReference>
<protein>
    <submittedName>
        <fullName evidence="4">Biofilm operon icaADBC HTH-type negative transcriptional regulator IcaR</fullName>
    </submittedName>
</protein>
<dbReference type="Pfam" id="PF00440">
    <property type="entry name" value="TetR_N"/>
    <property type="match status" value="1"/>
</dbReference>
<proteinExistence type="predicted"/>
<dbReference type="OrthoDB" id="9814200at2"/>